<keyword evidence="1" id="KW-0732">Signal</keyword>
<evidence type="ECO:0000313" key="3">
    <source>
        <dbReference type="Proteomes" id="UP000005778"/>
    </source>
</evidence>
<dbReference type="HOGENOM" id="CLU_146585_0_1_7"/>
<reference evidence="2 3" key="2">
    <citation type="submission" date="2012-02" db="EMBL/GenBank/DDBJ databases">
        <title>Improved High-Quality Draft sequence of Desulfobacter postgatei 2ac9.</title>
        <authorList>
            <consortium name="US DOE Joint Genome Institute"/>
            <person name="Lucas S."/>
            <person name="Han J."/>
            <person name="Lapidus A."/>
            <person name="Cheng J.-F."/>
            <person name="Goodwin L."/>
            <person name="Pitluck S."/>
            <person name="Peters L."/>
            <person name="Ovchinnikova G."/>
            <person name="Held B."/>
            <person name="Detter J.C."/>
            <person name="Han C."/>
            <person name="Tapia R."/>
            <person name="Land M."/>
            <person name="Hauser L."/>
            <person name="Kyrpides N."/>
            <person name="Ivanova N."/>
            <person name="Pagani I."/>
            <person name="Orellana R."/>
            <person name="Lovley D."/>
            <person name="Woyke T."/>
        </authorList>
    </citation>
    <scope>NUCLEOTIDE SEQUENCE [LARGE SCALE GENOMIC DNA]</scope>
    <source>
        <strain evidence="2 3">2ac9</strain>
    </source>
</reference>
<keyword evidence="3" id="KW-1185">Reference proteome</keyword>
<dbReference type="Pfam" id="PF07027">
    <property type="entry name" value="DUF1318"/>
    <property type="match status" value="1"/>
</dbReference>
<reference evidence="2 3" key="1">
    <citation type="submission" date="2011-09" db="EMBL/GenBank/DDBJ databases">
        <authorList>
            <consortium name="US DOE Joint Genome Institute (JGI-PGF)"/>
            <person name="Lucas S."/>
            <person name="Han J."/>
            <person name="Lapidus A."/>
            <person name="Cheng J.-F."/>
            <person name="Goodwin L."/>
            <person name="Pitluck S."/>
            <person name="Peters L."/>
            <person name="Land M.L."/>
            <person name="Hauser L."/>
            <person name="Orellana R."/>
            <person name="Lovley D."/>
            <person name="Woyke T.J."/>
        </authorList>
    </citation>
    <scope>NUCLEOTIDE SEQUENCE [LARGE SCALE GENOMIC DNA]</scope>
    <source>
        <strain evidence="2 3">2ac9</strain>
    </source>
</reference>
<sequence>MKSIKFLLAMTIALSFVFGTMAFADSIKERMTQRLPQIVDLKNRGIVGETNTGYLEFVTAQKEKQDVVAAENQDRKTIYIQIAKQQNVSIQLVQKRRAATLFSNGTEGHYYQNEAGAWIRK</sequence>
<dbReference type="RefSeq" id="WP_004073328.1">
    <property type="nucleotide sequence ID" value="NZ_CM001488.1"/>
</dbReference>
<dbReference type="EMBL" id="CM001488">
    <property type="protein sequence ID" value="EIM63942.1"/>
    <property type="molecule type" value="Genomic_DNA"/>
</dbReference>
<dbReference type="Proteomes" id="UP000005778">
    <property type="component" value="Chromosome"/>
</dbReference>
<protein>
    <recommendedName>
        <fullName evidence="4">DUF1318 domain-containing protein</fullName>
    </recommendedName>
</protein>
<dbReference type="STRING" id="879212.DespoDRAFT_02043"/>
<evidence type="ECO:0000256" key="1">
    <source>
        <dbReference type="SAM" id="SignalP"/>
    </source>
</evidence>
<dbReference type="AlphaFoldDB" id="I5B379"/>
<name>I5B379_9BACT</name>
<evidence type="ECO:0008006" key="4">
    <source>
        <dbReference type="Google" id="ProtNLM"/>
    </source>
</evidence>
<dbReference type="InterPro" id="IPR008309">
    <property type="entry name" value="YdbL"/>
</dbReference>
<gene>
    <name evidence="2" type="ORF">DespoDRAFT_02043</name>
</gene>
<accession>I5B379</accession>
<proteinExistence type="predicted"/>
<feature type="signal peptide" evidence="1">
    <location>
        <begin position="1"/>
        <end position="24"/>
    </location>
</feature>
<dbReference type="eggNOG" id="COG3784">
    <property type="taxonomic scope" value="Bacteria"/>
</dbReference>
<evidence type="ECO:0000313" key="2">
    <source>
        <dbReference type="EMBL" id="EIM63942.1"/>
    </source>
</evidence>
<feature type="chain" id="PRO_5003699674" description="DUF1318 domain-containing protein" evidence="1">
    <location>
        <begin position="25"/>
        <end position="121"/>
    </location>
</feature>
<organism evidence="2 3">
    <name type="scientific">Desulfobacter postgatei 2ac9</name>
    <dbReference type="NCBI Taxonomy" id="879212"/>
    <lineage>
        <taxon>Bacteria</taxon>
        <taxon>Pseudomonadati</taxon>
        <taxon>Thermodesulfobacteriota</taxon>
        <taxon>Desulfobacteria</taxon>
        <taxon>Desulfobacterales</taxon>
        <taxon>Desulfobacteraceae</taxon>
        <taxon>Desulfobacter</taxon>
    </lineage>
</organism>
<dbReference type="OrthoDB" id="198301at2"/>